<accession>A0A8C1UGG6</accession>
<name>A0A8C1UGG6_CYPCA</name>
<dbReference type="CDD" id="cd00041">
    <property type="entry name" value="CUB"/>
    <property type="match status" value="1"/>
</dbReference>
<organism evidence="5 6">
    <name type="scientific">Cyprinus carpio</name>
    <name type="common">Common carp</name>
    <dbReference type="NCBI Taxonomy" id="7962"/>
    <lineage>
        <taxon>Eukaryota</taxon>
        <taxon>Metazoa</taxon>
        <taxon>Chordata</taxon>
        <taxon>Craniata</taxon>
        <taxon>Vertebrata</taxon>
        <taxon>Euteleostomi</taxon>
        <taxon>Actinopterygii</taxon>
        <taxon>Neopterygii</taxon>
        <taxon>Teleostei</taxon>
        <taxon>Ostariophysi</taxon>
        <taxon>Cypriniformes</taxon>
        <taxon>Cyprinidae</taxon>
        <taxon>Cyprininae</taxon>
        <taxon>Cyprinus</taxon>
    </lineage>
</organism>
<dbReference type="InterPro" id="IPR052129">
    <property type="entry name" value="Spermadhesin-Link_domain"/>
</dbReference>
<dbReference type="SUPFAM" id="SSF49854">
    <property type="entry name" value="Spermadhesin, CUB domain"/>
    <property type="match status" value="1"/>
</dbReference>
<protein>
    <recommendedName>
        <fullName evidence="4">CUB domain-containing protein</fullName>
    </recommendedName>
</protein>
<dbReference type="Proteomes" id="UP000694700">
    <property type="component" value="Unplaced"/>
</dbReference>
<evidence type="ECO:0000256" key="1">
    <source>
        <dbReference type="ARBA" id="ARBA00023157"/>
    </source>
</evidence>
<dbReference type="PANTHER" id="PTHR46908">
    <property type="entry name" value="CUBILIN-LIKE PROTEIN"/>
    <property type="match status" value="1"/>
</dbReference>
<feature type="signal peptide" evidence="3">
    <location>
        <begin position="1"/>
        <end position="22"/>
    </location>
</feature>
<keyword evidence="3" id="KW-0732">Signal</keyword>
<feature type="domain" description="CUB" evidence="4">
    <location>
        <begin position="31"/>
        <end position="84"/>
    </location>
</feature>
<evidence type="ECO:0000313" key="5">
    <source>
        <dbReference type="Ensembl" id="ENSCCRP00015036988.1"/>
    </source>
</evidence>
<evidence type="ECO:0000313" key="6">
    <source>
        <dbReference type="Proteomes" id="UP000694700"/>
    </source>
</evidence>
<dbReference type="PANTHER" id="PTHR46908:SF4">
    <property type="entry name" value="TUMOR NECROSIS FACTOR-INDUCIBLE GENE 6 PROTEIN"/>
    <property type="match status" value="1"/>
</dbReference>
<dbReference type="Ensembl" id="ENSCCRT00015038262.1">
    <property type="protein sequence ID" value="ENSCCRP00015036988.1"/>
    <property type="gene ID" value="ENSCCRG00015015400.1"/>
</dbReference>
<dbReference type="AlphaFoldDB" id="A0A8C1UGG6"/>
<dbReference type="PROSITE" id="PS01180">
    <property type="entry name" value="CUB"/>
    <property type="match status" value="1"/>
</dbReference>
<evidence type="ECO:0000259" key="4">
    <source>
        <dbReference type="PROSITE" id="PS01180"/>
    </source>
</evidence>
<reference evidence="5" key="1">
    <citation type="submission" date="2025-08" db="UniProtKB">
        <authorList>
            <consortium name="Ensembl"/>
        </authorList>
    </citation>
    <scope>IDENTIFICATION</scope>
</reference>
<dbReference type="Pfam" id="PF00431">
    <property type="entry name" value="CUB"/>
    <property type="match status" value="1"/>
</dbReference>
<dbReference type="Gene3D" id="2.60.120.290">
    <property type="entry name" value="Spermadhesin, CUB domain"/>
    <property type="match status" value="1"/>
</dbReference>
<feature type="chain" id="PRO_5034622815" description="CUB domain-containing protein" evidence="3">
    <location>
        <begin position="23"/>
        <end position="84"/>
    </location>
</feature>
<keyword evidence="1" id="KW-1015">Disulfide bond</keyword>
<proteinExistence type="predicted"/>
<evidence type="ECO:0000256" key="2">
    <source>
        <dbReference type="PROSITE-ProRule" id="PRU00059"/>
    </source>
</evidence>
<evidence type="ECO:0000256" key="3">
    <source>
        <dbReference type="SAM" id="SignalP"/>
    </source>
</evidence>
<dbReference type="InterPro" id="IPR035914">
    <property type="entry name" value="Sperma_CUB_dom_sf"/>
</dbReference>
<dbReference type="InterPro" id="IPR000859">
    <property type="entry name" value="CUB_dom"/>
</dbReference>
<sequence>FNYTFFNMSILFLLFLVHEVKLNETWTISACGGFISKLNGSFTSPGWPQEYPPNKNCVWQLIAPVQYRITLLFDAFEIEGNDVS</sequence>
<comment type="caution">
    <text evidence="2">Lacks conserved residue(s) required for the propagation of feature annotation.</text>
</comment>